<name>A0A7N0TAF7_KALFE</name>
<proteinExistence type="predicted"/>
<sequence>MAGGGGFLGRVVHYVLNQLIVDTLANSPSFQRFAVRTSRRMEELKKLAEEKSQHMARQMKEASRNLDDKLKN</sequence>
<feature type="region of interest" description="Disordered" evidence="1">
    <location>
        <begin position="49"/>
        <end position="72"/>
    </location>
</feature>
<protein>
    <submittedName>
        <fullName evidence="2">Uncharacterized protein</fullName>
    </submittedName>
</protein>
<reference evidence="2" key="1">
    <citation type="submission" date="2021-01" db="UniProtKB">
        <authorList>
            <consortium name="EnsemblPlants"/>
        </authorList>
    </citation>
    <scope>IDENTIFICATION</scope>
</reference>
<evidence type="ECO:0000313" key="3">
    <source>
        <dbReference type="Proteomes" id="UP000594263"/>
    </source>
</evidence>
<evidence type="ECO:0000313" key="2">
    <source>
        <dbReference type="EnsemblPlants" id="Kaladp0030s0119.1.v1.1"/>
    </source>
</evidence>
<dbReference type="AlphaFoldDB" id="A0A7N0TAF7"/>
<evidence type="ECO:0000256" key="1">
    <source>
        <dbReference type="SAM" id="MobiDB-lite"/>
    </source>
</evidence>
<dbReference type="PANTHER" id="PTHR34966">
    <property type="entry name" value="OSJNBA0043L24.15 PROTEIN"/>
    <property type="match status" value="1"/>
</dbReference>
<dbReference type="Proteomes" id="UP000594263">
    <property type="component" value="Unplaced"/>
</dbReference>
<dbReference type="Gramene" id="Kaladp0030s0119.2.v1.1">
    <property type="protein sequence ID" value="Kaladp0030s0119.2.v1.1"/>
    <property type="gene ID" value="Kaladp0030s0119.v1.1"/>
</dbReference>
<keyword evidence="3" id="KW-1185">Reference proteome</keyword>
<dbReference type="EnsemblPlants" id="Kaladp0030s0119.2.v1.1">
    <property type="protein sequence ID" value="Kaladp0030s0119.2.v1.1"/>
    <property type="gene ID" value="Kaladp0030s0119.v1.1"/>
</dbReference>
<organism evidence="2 3">
    <name type="scientific">Kalanchoe fedtschenkoi</name>
    <name type="common">Lavender scallops</name>
    <name type="synonym">South American air plant</name>
    <dbReference type="NCBI Taxonomy" id="63787"/>
    <lineage>
        <taxon>Eukaryota</taxon>
        <taxon>Viridiplantae</taxon>
        <taxon>Streptophyta</taxon>
        <taxon>Embryophyta</taxon>
        <taxon>Tracheophyta</taxon>
        <taxon>Spermatophyta</taxon>
        <taxon>Magnoliopsida</taxon>
        <taxon>eudicotyledons</taxon>
        <taxon>Gunneridae</taxon>
        <taxon>Pentapetalae</taxon>
        <taxon>Saxifragales</taxon>
        <taxon>Crassulaceae</taxon>
        <taxon>Kalanchoe</taxon>
    </lineage>
</organism>
<dbReference type="OMA" id="EGLANNH"/>
<dbReference type="Gramene" id="Kaladp0030s0119.1.v1.1">
    <property type="protein sequence ID" value="Kaladp0030s0119.1.v1.1"/>
    <property type="gene ID" value="Kaladp0030s0119.v1.1"/>
</dbReference>
<accession>A0A7N0TAF7</accession>
<dbReference type="EnsemblPlants" id="Kaladp0030s0119.1.v1.1">
    <property type="protein sequence ID" value="Kaladp0030s0119.1.v1.1"/>
    <property type="gene ID" value="Kaladp0030s0119.v1.1"/>
</dbReference>
<dbReference type="PANTHER" id="PTHR34966:SF1">
    <property type="entry name" value="OS04G0508100 PROTEIN"/>
    <property type="match status" value="1"/>
</dbReference>